<evidence type="ECO:0000256" key="1">
    <source>
        <dbReference type="ARBA" id="ARBA00004196"/>
    </source>
</evidence>
<dbReference type="InterPro" id="IPR018976">
    <property type="entry name" value="Imelysin-like"/>
</dbReference>
<keyword evidence="2 3" id="KW-0732">Signal</keyword>
<feature type="domain" description="Imelysin-like" evidence="4">
    <location>
        <begin position="45"/>
        <end position="339"/>
    </location>
</feature>
<dbReference type="RefSeq" id="WP_127693442.1">
    <property type="nucleotide sequence ID" value="NZ_SACQ01000002.1"/>
</dbReference>
<gene>
    <name evidence="5" type="ORF">EOE65_06295</name>
</gene>
<proteinExistence type="predicted"/>
<name>A0A437QB75_9GAMM</name>
<dbReference type="InterPro" id="IPR038352">
    <property type="entry name" value="Imelysin_sf"/>
</dbReference>
<evidence type="ECO:0000256" key="3">
    <source>
        <dbReference type="SAM" id="SignalP"/>
    </source>
</evidence>
<dbReference type="InterPro" id="IPR034984">
    <property type="entry name" value="Imelysin-like_IPPA"/>
</dbReference>
<dbReference type="AlphaFoldDB" id="A0A437QB75"/>
<sequence length="359" mass="38964">MMNKGMGIRYSLALCAALMVPKAHAVLSDEQFIGLTESVVDQHVLPRYQALAASSKALSTRVRALCAAKPQASLAEAQQAFIAALQDWQQVQHIQFGPVTLLMRNYSMQYWPDKKNLGGKQLRAALADTNAVYDAAYLQHASIALKGFSAMERLLFTKHAQQLTSGTPTCRLSDGIAQHIATSSAAIVSEWAAERDGMLNASEDSDYYESPEEAATVLFKALVEPVEAIRDSKILAPLGETYDKARWTRSESWRSDQSVPNMVSNVLALQALYQATAPISIKGLLHSVDAPLAAAISEQFAAALAALQAVPQVEGKTVSKEAYDQLKVAERALRTLQSSLLAATRQLDIQLGFNSRDGD</sequence>
<comment type="caution">
    <text evidence="5">The sequence shown here is derived from an EMBL/GenBank/DDBJ whole genome shotgun (WGS) entry which is preliminary data.</text>
</comment>
<feature type="chain" id="PRO_5019330663" description="Imelysin-like domain-containing protein" evidence="3">
    <location>
        <begin position="26"/>
        <end position="359"/>
    </location>
</feature>
<dbReference type="CDD" id="cd14659">
    <property type="entry name" value="Imelysin-like_IPPA"/>
    <property type="match status" value="1"/>
</dbReference>
<dbReference type="EMBL" id="SACQ01000002">
    <property type="protein sequence ID" value="RVU31583.1"/>
    <property type="molecule type" value="Genomic_DNA"/>
</dbReference>
<dbReference type="GO" id="GO:0030313">
    <property type="term" value="C:cell envelope"/>
    <property type="evidence" value="ECO:0007669"/>
    <property type="project" value="UniProtKB-SubCell"/>
</dbReference>
<accession>A0A437QB75</accession>
<evidence type="ECO:0000313" key="6">
    <source>
        <dbReference type="Proteomes" id="UP000282818"/>
    </source>
</evidence>
<organism evidence="5 6">
    <name type="scientific">Neptunomonas marina</name>
    <dbReference type="NCBI Taxonomy" id="1815562"/>
    <lineage>
        <taxon>Bacteria</taxon>
        <taxon>Pseudomonadati</taxon>
        <taxon>Pseudomonadota</taxon>
        <taxon>Gammaproteobacteria</taxon>
        <taxon>Oceanospirillales</taxon>
        <taxon>Oceanospirillaceae</taxon>
        <taxon>Neptunomonas</taxon>
    </lineage>
</organism>
<evidence type="ECO:0000256" key="2">
    <source>
        <dbReference type="ARBA" id="ARBA00022729"/>
    </source>
</evidence>
<dbReference type="Pfam" id="PF09375">
    <property type="entry name" value="Peptidase_M75"/>
    <property type="match status" value="1"/>
</dbReference>
<protein>
    <recommendedName>
        <fullName evidence="4">Imelysin-like domain-containing protein</fullName>
    </recommendedName>
</protein>
<dbReference type="Gene3D" id="1.20.1420.20">
    <property type="entry name" value="M75 peptidase, HXXE motif"/>
    <property type="match status" value="1"/>
</dbReference>
<feature type="signal peptide" evidence="3">
    <location>
        <begin position="1"/>
        <end position="25"/>
    </location>
</feature>
<keyword evidence="6" id="KW-1185">Reference proteome</keyword>
<evidence type="ECO:0000259" key="4">
    <source>
        <dbReference type="Pfam" id="PF09375"/>
    </source>
</evidence>
<dbReference type="Proteomes" id="UP000282818">
    <property type="component" value="Unassembled WGS sequence"/>
</dbReference>
<comment type="subcellular location">
    <subcellularLocation>
        <location evidence="1">Cell envelope</location>
    </subcellularLocation>
</comment>
<reference evidence="5 6" key="1">
    <citation type="submission" date="2019-01" db="EMBL/GenBank/DDBJ databases">
        <authorList>
            <person name="Chen W.-M."/>
        </authorList>
    </citation>
    <scope>NUCLEOTIDE SEQUENCE [LARGE SCALE GENOMIC DNA]</scope>
    <source>
        <strain evidence="5 6">HPM-16</strain>
    </source>
</reference>
<evidence type="ECO:0000313" key="5">
    <source>
        <dbReference type="EMBL" id="RVU31583.1"/>
    </source>
</evidence>